<dbReference type="RefSeq" id="WP_264225608.1">
    <property type="nucleotide sequence ID" value="NZ_CP107716.1"/>
</dbReference>
<sequence length="310" mass="32922">MKSFDVAAVEKLVDYPGLIAALEEAHKAGMPEAQHMVMDEPEGGSNKFVSLLGWARNDVVAAKLVGVFPTNLKRQPAEPSVQGLVVVFDATTGAPTLIADGAAMTFRKTAGDSGLGSRLLARPDAKTLLVLGAGGLAPHMIDAHVAARPSIERVMIWNRTPERATALAERLADRYVVTAVLDLDDAVAQADIVSCVTMSDRPLVKGRCLKPGAHLDLVGAYLPTMREADDEAIRRGSLFVDTRNGMEGAGDLIQPVNAGVIGWDAVQADAFELCQGVHAGRSADDEITIYKNVGGGHLDLYTARYLASRI</sequence>
<dbReference type="EMBL" id="CP107716">
    <property type="protein sequence ID" value="UYQ71961.1"/>
    <property type="molecule type" value="Genomic_DNA"/>
</dbReference>
<protein>
    <submittedName>
        <fullName evidence="2">Ornithine cyclodeaminase</fullName>
    </submittedName>
</protein>
<dbReference type="InterPro" id="IPR036291">
    <property type="entry name" value="NAD(P)-bd_dom_sf"/>
</dbReference>
<dbReference type="Proteomes" id="UP001163882">
    <property type="component" value="Chromosome"/>
</dbReference>
<dbReference type="PANTHER" id="PTHR13812:SF19">
    <property type="entry name" value="KETIMINE REDUCTASE MU-CRYSTALLIN"/>
    <property type="match status" value="1"/>
</dbReference>
<dbReference type="InterPro" id="IPR023401">
    <property type="entry name" value="ODC_N"/>
</dbReference>
<gene>
    <name evidence="2" type="ORF">OF122_18290</name>
</gene>
<comment type="similarity">
    <text evidence="1">Belongs to the ornithine cyclodeaminase/mu-crystallin family.</text>
</comment>
<dbReference type="Gene3D" id="3.40.50.720">
    <property type="entry name" value="NAD(P)-binding Rossmann-like Domain"/>
    <property type="match status" value="1"/>
</dbReference>
<dbReference type="Pfam" id="PF02423">
    <property type="entry name" value="OCD_Mu_crystall"/>
    <property type="match status" value="1"/>
</dbReference>
<dbReference type="SUPFAM" id="SSF51735">
    <property type="entry name" value="NAD(P)-binding Rossmann-fold domains"/>
    <property type="match status" value="1"/>
</dbReference>
<evidence type="ECO:0000313" key="3">
    <source>
        <dbReference type="Proteomes" id="UP001163882"/>
    </source>
</evidence>
<reference evidence="2" key="1">
    <citation type="submission" date="2022-10" db="EMBL/GenBank/DDBJ databases">
        <title>YIM 151497 complete genome.</title>
        <authorList>
            <person name="Chen X."/>
        </authorList>
    </citation>
    <scope>NUCLEOTIDE SEQUENCE</scope>
    <source>
        <strain evidence="2">YIM 151497</strain>
    </source>
</reference>
<dbReference type="PIRSF" id="PIRSF001439">
    <property type="entry name" value="CryM"/>
    <property type="match status" value="1"/>
</dbReference>
<keyword evidence="3" id="KW-1185">Reference proteome</keyword>
<accession>A0ABY6IMY6</accession>
<evidence type="ECO:0000256" key="1">
    <source>
        <dbReference type="ARBA" id="ARBA00008903"/>
    </source>
</evidence>
<dbReference type="InterPro" id="IPR003462">
    <property type="entry name" value="ODC_Mu_crystall"/>
</dbReference>
<dbReference type="PANTHER" id="PTHR13812">
    <property type="entry name" value="KETIMINE REDUCTASE MU-CRYSTALLIN"/>
    <property type="match status" value="1"/>
</dbReference>
<organism evidence="2 3">
    <name type="scientific">Pelagibacterium flavum</name>
    <dbReference type="NCBI Taxonomy" id="2984530"/>
    <lineage>
        <taxon>Bacteria</taxon>
        <taxon>Pseudomonadati</taxon>
        <taxon>Pseudomonadota</taxon>
        <taxon>Alphaproteobacteria</taxon>
        <taxon>Hyphomicrobiales</taxon>
        <taxon>Devosiaceae</taxon>
        <taxon>Pelagibacterium</taxon>
    </lineage>
</organism>
<name>A0ABY6IMY6_9HYPH</name>
<dbReference type="Gene3D" id="3.30.1780.10">
    <property type="entry name" value="ornithine cyclodeaminase, domain 1"/>
    <property type="match status" value="1"/>
</dbReference>
<proteinExistence type="inferred from homology"/>
<evidence type="ECO:0000313" key="2">
    <source>
        <dbReference type="EMBL" id="UYQ71961.1"/>
    </source>
</evidence>